<dbReference type="InterPro" id="IPR033932">
    <property type="entry name" value="YtcJ-like"/>
</dbReference>
<protein>
    <submittedName>
        <fullName evidence="2">Amidohydrolase</fullName>
    </submittedName>
</protein>
<dbReference type="SUPFAM" id="SSF51338">
    <property type="entry name" value="Composite domain of metallo-dependent hydrolases"/>
    <property type="match status" value="1"/>
</dbReference>
<organism evidence="2 3">
    <name type="scientific">Subtercola lobariae</name>
    <dbReference type="NCBI Taxonomy" id="1588641"/>
    <lineage>
        <taxon>Bacteria</taxon>
        <taxon>Bacillati</taxon>
        <taxon>Actinomycetota</taxon>
        <taxon>Actinomycetes</taxon>
        <taxon>Micrococcales</taxon>
        <taxon>Microbacteriaceae</taxon>
        <taxon>Subtercola</taxon>
    </lineage>
</organism>
<dbReference type="InterPro" id="IPR032466">
    <property type="entry name" value="Metal_Hydrolase"/>
</dbReference>
<dbReference type="EMBL" id="BMGP01000002">
    <property type="protein sequence ID" value="GGF19289.1"/>
    <property type="molecule type" value="Genomic_DNA"/>
</dbReference>
<feature type="domain" description="Amidohydrolase 3" evidence="1">
    <location>
        <begin position="48"/>
        <end position="533"/>
    </location>
</feature>
<name>A0A917EX67_9MICO</name>
<dbReference type="Pfam" id="PF07969">
    <property type="entry name" value="Amidohydro_3"/>
    <property type="match status" value="1"/>
</dbReference>
<dbReference type="GO" id="GO:0016810">
    <property type="term" value="F:hydrolase activity, acting on carbon-nitrogen (but not peptide) bonds"/>
    <property type="evidence" value="ECO:0007669"/>
    <property type="project" value="InterPro"/>
</dbReference>
<dbReference type="PANTHER" id="PTHR22642:SF20">
    <property type="entry name" value="AMIDOHYDROLASE 3 DOMAIN-CONTAINING PROTEIN"/>
    <property type="match status" value="1"/>
</dbReference>
<evidence type="ECO:0000313" key="2">
    <source>
        <dbReference type="EMBL" id="GGF19289.1"/>
    </source>
</evidence>
<proteinExistence type="predicted"/>
<dbReference type="Proteomes" id="UP000598775">
    <property type="component" value="Unassembled WGS sequence"/>
</dbReference>
<reference evidence="2 3" key="1">
    <citation type="journal article" date="2014" name="Int. J. Syst. Evol. Microbiol.">
        <title>Complete genome sequence of Corynebacterium casei LMG S-19264T (=DSM 44701T), isolated from a smear-ripened cheese.</title>
        <authorList>
            <consortium name="US DOE Joint Genome Institute (JGI-PGF)"/>
            <person name="Walter F."/>
            <person name="Albersmeier A."/>
            <person name="Kalinowski J."/>
            <person name="Ruckert C."/>
        </authorList>
    </citation>
    <scope>NUCLEOTIDE SEQUENCE [LARGE SCALE GENOMIC DNA]</scope>
    <source>
        <strain evidence="2 3">CGMCC 1.12976</strain>
    </source>
</reference>
<dbReference type="InterPro" id="IPR013108">
    <property type="entry name" value="Amidohydro_3"/>
</dbReference>
<dbReference type="Gene3D" id="3.20.20.140">
    <property type="entry name" value="Metal-dependent hydrolases"/>
    <property type="match status" value="1"/>
</dbReference>
<dbReference type="AlphaFoldDB" id="A0A917EX67"/>
<dbReference type="PANTHER" id="PTHR22642">
    <property type="entry name" value="IMIDAZOLONEPROPIONASE"/>
    <property type="match status" value="1"/>
</dbReference>
<dbReference type="CDD" id="cd01300">
    <property type="entry name" value="YtcJ_like"/>
    <property type="match status" value="1"/>
</dbReference>
<keyword evidence="3" id="KW-1185">Reference proteome</keyword>
<evidence type="ECO:0000313" key="3">
    <source>
        <dbReference type="Proteomes" id="UP000598775"/>
    </source>
</evidence>
<dbReference type="InterPro" id="IPR011059">
    <property type="entry name" value="Metal-dep_hydrolase_composite"/>
</dbReference>
<evidence type="ECO:0000259" key="1">
    <source>
        <dbReference type="Pfam" id="PF07969"/>
    </source>
</evidence>
<dbReference type="Gene3D" id="2.30.40.10">
    <property type="entry name" value="Urease, subunit C, domain 1"/>
    <property type="match status" value="1"/>
</dbReference>
<dbReference type="SUPFAM" id="SSF51556">
    <property type="entry name" value="Metallo-dependent hydrolases"/>
    <property type="match status" value="1"/>
</dbReference>
<gene>
    <name evidence="2" type="ORF">GCM10011399_11130</name>
</gene>
<comment type="caution">
    <text evidence="2">The sequence shown here is derived from an EMBL/GenBank/DDBJ whole genome shotgun (WGS) entry which is preliminary data.</text>
</comment>
<dbReference type="Gene3D" id="3.10.310.70">
    <property type="match status" value="1"/>
</dbReference>
<accession>A0A917EX67</accession>
<sequence>MPSQLYRNARIFSAGVKPHADAMLVEQGRIAYIGDESSARRIASFDVEVIDLEESTVLPGFVDGHAHVVGTGEAAGQVNLWGADDVAEIQRRIKQWGDQNPDAPRIIAQGWNHASIPDGMPTRQMLDVVSDRPIYATAYDFHSIWLNSAALIDAEIGDETVSPAGGSVHRDSDGHPTGYIDETAMHRLVWPVLNALVDDEQRDLALATVLELYRQSGVTASTDMALTEEDLAAFVRAEDLGTLTSRIAAFWRIQWSDDPAEALRQVGDVARMALRHNSPFLRVVGIKIMVDGTVDGCTAALGHPYSDGTNANPIWSIEDLAPVVAAADAAGLQVAMHAIGDEAIRVAIGSIEYAVSVNGARSRRHRIEHLEVVGPDEIERLAALGITASMQPVHADPAIQENWRARLGDARINRGFPWPEMTQAGARLVFGTDSPTSPHSPLPNMFVAATRRSALDPSLPANIAAFALPLEEAIVHATRDAAWACQGESSYGSLAAGLWADFIVLDRDIFGRPIDELLDARVIRTVVGGRTVHKVQGAEADRD</sequence>